<evidence type="ECO:0000259" key="1">
    <source>
        <dbReference type="PROSITE" id="PS50878"/>
    </source>
</evidence>
<reference evidence="2" key="1">
    <citation type="submission" date="2020-06" db="EMBL/GenBank/DDBJ databases">
        <authorList>
            <person name="Li T."/>
            <person name="Hu X."/>
            <person name="Zhang T."/>
            <person name="Song X."/>
            <person name="Zhang H."/>
            <person name="Dai N."/>
            <person name="Sheng W."/>
            <person name="Hou X."/>
            <person name="Wei L."/>
        </authorList>
    </citation>
    <scope>NUCLEOTIDE SEQUENCE</scope>
    <source>
        <strain evidence="2">G01</strain>
        <tissue evidence="2">Leaf</tissue>
    </source>
</reference>
<proteinExistence type="predicted"/>
<protein>
    <recommendedName>
        <fullName evidence="1">Reverse transcriptase domain-containing protein</fullName>
    </recommendedName>
</protein>
<dbReference type="InterPro" id="IPR052343">
    <property type="entry name" value="Retrotransposon-Effector_Assoc"/>
</dbReference>
<gene>
    <name evidence="2" type="ORF">Sangu_2767500</name>
</gene>
<dbReference type="AlphaFoldDB" id="A0AAW2IUB5"/>
<name>A0AAW2IUB5_9LAMI</name>
<accession>A0AAW2IUB5</accession>
<dbReference type="PANTHER" id="PTHR46890:SF48">
    <property type="entry name" value="RNA-DIRECTED DNA POLYMERASE"/>
    <property type="match status" value="1"/>
</dbReference>
<dbReference type="PANTHER" id="PTHR46890">
    <property type="entry name" value="NON-LTR RETROLELEMENT REVERSE TRANSCRIPTASE-LIKE PROTEIN-RELATED"/>
    <property type="match status" value="1"/>
</dbReference>
<dbReference type="Pfam" id="PF00078">
    <property type="entry name" value="RVT_1"/>
    <property type="match status" value="1"/>
</dbReference>
<dbReference type="EMBL" id="JACGWK010001578">
    <property type="protein sequence ID" value="KAL0285690.1"/>
    <property type="molecule type" value="Genomic_DNA"/>
</dbReference>
<dbReference type="PROSITE" id="PS50878">
    <property type="entry name" value="RT_POL"/>
    <property type="match status" value="1"/>
</dbReference>
<feature type="domain" description="Reverse transcriptase" evidence="1">
    <location>
        <begin position="47"/>
        <end position="200"/>
    </location>
</feature>
<evidence type="ECO:0000313" key="2">
    <source>
        <dbReference type="EMBL" id="KAL0285690.1"/>
    </source>
</evidence>
<dbReference type="InterPro" id="IPR000477">
    <property type="entry name" value="RT_dom"/>
</dbReference>
<feature type="non-terminal residue" evidence="2">
    <location>
        <position position="1"/>
    </location>
</feature>
<organism evidence="2">
    <name type="scientific">Sesamum angustifolium</name>
    <dbReference type="NCBI Taxonomy" id="2727405"/>
    <lineage>
        <taxon>Eukaryota</taxon>
        <taxon>Viridiplantae</taxon>
        <taxon>Streptophyta</taxon>
        <taxon>Embryophyta</taxon>
        <taxon>Tracheophyta</taxon>
        <taxon>Spermatophyta</taxon>
        <taxon>Magnoliopsida</taxon>
        <taxon>eudicotyledons</taxon>
        <taxon>Gunneridae</taxon>
        <taxon>Pentapetalae</taxon>
        <taxon>asterids</taxon>
        <taxon>lamiids</taxon>
        <taxon>Lamiales</taxon>
        <taxon>Pedaliaceae</taxon>
        <taxon>Sesamum</taxon>
    </lineage>
</organism>
<sequence length="200" mass="22695">LPTEEEIKETVFSIDRDSVAGPDGFTSAFYQACWDFIASDIVEAIRDLFSGTPTLRSLIATTIVLIPKVDAPQFWNDFRPISLCNVTNKIISKFLYNKLSLSELISPSQSDFVLGRLIGDNILMVQEMAHHLDIRYSKGNLVIELDMSKAYDRVNWNFLLTVMQKMGFPHRILTLIKHVIQNCLFTILINGEISGFFKST</sequence>
<comment type="caution">
    <text evidence="2">The sequence shown here is derived from an EMBL/GenBank/DDBJ whole genome shotgun (WGS) entry which is preliminary data.</text>
</comment>
<reference evidence="2" key="2">
    <citation type="journal article" date="2024" name="Plant">
        <title>Genomic evolution and insights into agronomic trait innovations of Sesamum species.</title>
        <authorList>
            <person name="Miao H."/>
            <person name="Wang L."/>
            <person name="Qu L."/>
            <person name="Liu H."/>
            <person name="Sun Y."/>
            <person name="Le M."/>
            <person name="Wang Q."/>
            <person name="Wei S."/>
            <person name="Zheng Y."/>
            <person name="Lin W."/>
            <person name="Duan Y."/>
            <person name="Cao H."/>
            <person name="Xiong S."/>
            <person name="Wang X."/>
            <person name="Wei L."/>
            <person name="Li C."/>
            <person name="Ma Q."/>
            <person name="Ju M."/>
            <person name="Zhao R."/>
            <person name="Li G."/>
            <person name="Mu C."/>
            <person name="Tian Q."/>
            <person name="Mei H."/>
            <person name="Zhang T."/>
            <person name="Gao T."/>
            <person name="Zhang H."/>
        </authorList>
    </citation>
    <scope>NUCLEOTIDE SEQUENCE</scope>
    <source>
        <strain evidence="2">G01</strain>
    </source>
</reference>